<dbReference type="AlphaFoldDB" id="A0A7Y9IZL0"/>
<name>A0A7Y9IZL0_9BURK</name>
<protein>
    <submittedName>
        <fullName evidence="2">Uncharacterized protein</fullName>
    </submittedName>
</protein>
<dbReference type="EMBL" id="JACBYR010000003">
    <property type="protein sequence ID" value="NYE85944.1"/>
    <property type="molecule type" value="Genomic_DNA"/>
</dbReference>
<comment type="caution">
    <text evidence="2">The sequence shown here is derived from an EMBL/GenBank/DDBJ whole genome shotgun (WGS) entry which is preliminary data.</text>
</comment>
<reference evidence="2 3" key="1">
    <citation type="submission" date="2020-07" db="EMBL/GenBank/DDBJ databases">
        <title>Genomic Encyclopedia of Type Strains, Phase IV (KMG-V): Genome sequencing to study the core and pangenomes of soil and plant-associated prokaryotes.</title>
        <authorList>
            <person name="Whitman W."/>
        </authorList>
    </citation>
    <scope>NUCLEOTIDE SEQUENCE [LARGE SCALE GENOMIC DNA]</scope>
    <source>
        <strain evidence="2 3">SAS40</strain>
    </source>
</reference>
<accession>A0A7Y9IZL0</accession>
<evidence type="ECO:0000256" key="1">
    <source>
        <dbReference type="SAM" id="MobiDB-lite"/>
    </source>
</evidence>
<gene>
    <name evidence="2" type="ORF">FHW18_005263</name>
</gene>
<feature type="region of interest" description="Disordered" evidence="1">
    <location>
        <begin position="1"/>
        <end position="31"/>
    </location>
</feature>
<evidence type="ECO:0000313" key="2">
    <source>
        <dbReference type="EMBL" id="NYE85944.1"/>
    </source>
</evidence>
<proteinExistence type="predicted"/>
<organism evidence="2 3">
    <name type="scientific">Pigmentiphaga litoralis</name>
    <dbReference type="NCBI Taxonomy" id="516702"/>
    <lineage>
        <taxon>Bacteria</taxon>
        <taxon>Pseudomonadati</taxon>
        <taxon>Pseudomonadota</taxon>
        <taxon>Betaproteobacteria</taxon>
        <taxon>Burkholderiales</taxon>
        <taxon>Alcaligenaceae</taxon>
        <taxon>Pigmentiphaga</taxon>
    </lineage>
</organism>
<dbReference type="Proteomes" id="UP000542125">
    <property type="component" value="Unassembled WGS sequence"/>
</dbReference>
<sequence length="31" mass="3455">MVPRLNACDLQDGPGESEEFVTSLLETQDYP</sequence>
<keyword evidence="3" id="KW-1185">Reference proteome</keyword>
<evidence type="ECO:0000313" key="3">
    <source>
        <dbReference type="Proteomes" id="UP000542125"/>
    </source>
</evidence>